<evidence type="ECO:0000259" key="2">
    <source>
        <dbReference type="PROSITE" id="PS51500"/>
    </source>
</evidence>
<dbReference type="PROSITE" id="PS51500">
    <property type="entry name" value="SIN"/>
    <property type="match status" value="1"/>
</dbReference>
<dbReference type="RefSeq" id="WP_083952982.1">
    <property type="nucleotide sequence ID" value="NZ_JARMAB010000027.1"/>
</dbReference>
<dbReference type="InterPro" id="IPR000551">
    <property type="entry name" value="MerR-type_HTH_dom"/>
</dbReference>
<evidence type="ECO:0000313" key="3">
    <source>
        <dbReference type="EMBL" id="MED1204952.1"/>
    </source>
</evidence>
<dbReference type="EMBL" id="JARMAB010000027">
    <property type="protein sequence ID" value="MED1204952.1"/>
    <property type="molecule type" value="Genomic_DNA"/>
</dbReference>
<feature type="domain" description="Sin" evidence="2">
    <location>
        <begin position="1"/>
        <end position="38"/>
    </location>
</feature>
<reference evidence="3 4" key="1">
    <citation type="submission" date="2023-03" db="EMBL/GenBank/DDBJ databases">
        <title>Bacillus Genome Sequencing.</title>
        <authorList>
            <person name="Dunlap C."/>
        </authorList>
    </citation>
    <scope>NUCLEOTIDE SEQUENCE [LARGE SCALE GENOMIC DNA]</scope>
    <source>
        <strain evidence="3 4">B-23453</strain>
    </source>
</reference>
<dbReference type="Gene3D" id="1.10.1660.10">
    <property type="match status" value="1"/>
</dbReference>
<accession>A0ABU6MKN0</accession>
<dbReference type="Proteomes" id="UP001341444">
    <property type="component" value="Unassembled WGS sequence"/>
</dbReference>
<proteinExistence type="predicted"/>
<sequence length="49" mass="5793">MKKGNQRVLDKDWLELILSAKQLGLSIQEIKDFLSIETHEQRKDNKQII</sequence>
<organism evidence="3 4">
    <name type="scientific">Heyndrickxia acidicola</name>
    <dbReference type="NCBI Taxonomy" id="209389"/>
    <lineage>
        <taxon>Bacteria</taxon>
        <taxon>Bacillati</taxon>
        <taxon>Bacillota</taxon>
        <taxon>Bacilli</taxon>
        <taxon>Bacillales</taxon>
        <taxon>Bacillaceae</taxon>
        <taxon>Heyndrickxia</taxon>
    </lineage>
</organism>
<dbReference type="Pfam" id="PF08671">
    <property type="entry name" value="SinI"/>
    <property type="match status" value="1"/>
</dbReference>
<protein>
    <submittedName>
        <fullName evidence="3">Anti-repressor SinI family protein</fullName>
    </submittedName>
</protein>
<dbReference type="SUPFAM" id="SSF47406">
    <property type="entry name" value="SinR repressor dimerisation domain-like"/>
    <property type="match status" value="1"/>
</dbReference>
<dbReference type="InterPro" id="IPR036281">
    <property type="entry name" value="SinR/SinI_dimer_dom_sf"/>
</dbReference>
<keyword evidence="4" id="KW-1185">Reference proteome</keyword>
<dbReference type="InterPro" id="IPR010981">
    <property type="entry name" value="SinR/SinI_dimer_dom"/>
</dbReference>
<evidence type="ECO:0000259" key="1">
    <source>
        <dbReference type="PROSITE" id="PS50937"/>
    </source>
</evidence>
<gene>
    <name evidence="3" type="ORF">P4T90_18050</name>
</gene>
<evidence type="ECO:0000313" key="4">
    <source>
        <dbReference type="Proteomes" id="UP001341444"/>
    </source>
</evidence>
<feature type="domain" description="HTH merR-type" evidence="1">
    <location>
        <begin position="1"/>
        <end position="36"/>
    </location>
</feature>
<dbReference type="PROSITE" id="PS50937">
    <property type="entry name" value="HTH_MERR_2"/>
    <property type="match status" value="1"/>
</dbReference>
<comment type="caution">
    <text evidence="3">The sequence shown here is derived from an EMBL/GenBank/DDBJ whole genome shotgun (WGS) entry which is preliminary data.</text>
</comment>
<name>A0ABU6MKN0_9BACI</name>